<dbReference type="EMBL" id="CAVMBE010000005">
    <property type="protein sequence ID" value="CAK3840514.1"/>
    <property type="molecule type" value="Genomic_DNA"/>
</dbReference>
<organism evidence="7 8">
    <name type="scientific">Lecanosticta acicola</name>
    <dbReference type="NCBI Taxonomy" id="111012"/>
    <lineage>
        <taxon>Eukaryota</taxon>
        <taxon>Fungi</taxon>
        <taxon>Dikarya</taxon>
        <taxon>Ascomycota</taxon>
        <taxon>Pezizomycotina</taxon>
        <taxon>Dothideomycetes</taxon>
        <taxon>Dothideomycetidae</taxon>
        <taxon>Mycosphaerellales</taxon>
        <taxon>Mycosphaerellaceae</taxon>
        <taxon>Lecanosticta</taxon>
    </lineage>
</organism>
<accession>A0AAI9E4U8</accession>
<dbReference type="EC" id="3.1.1.-" evidence="5"/>
<name>A0AAI9E4U8_9PEZI</name>
<feature type="active site" description="Charge relay system" evidence="4">
    <location>
        <position position="343"/>
    </location>
</feature>
<feature type="signal peptide" evidence="5">
    <location>
        <begin position="1"/>
        <end position="18"/>
    </location>
</feature>
<dbReference type="Gene3D" id="3.40.50.1820">
    <property type="entry name" value="alpha/beta hydrolase"/>
    <property type="match status" value="1"/>
</dbReference>
<dbReference type="PANTHER" id="PTHR43918:SF4">
    <property type="entry name" value="CARBOXYLIC ESTER HYDROLASE"/>
    <property type="match status" value="1"/>
</dbReference>
<dbReference type="PROSITE" id="PS00122">
    <property type="entry name" value="CARBOXYLESTERASE_B_1"/>
    <property type="match status" value="1"/>
</dbReference>
<keyword evidence="3" id="KW-1015">Disulfide bond</keyword>
<dbReference type="InterPro" id="IPR000997">
    <property type="entry name" value="Cholinesterase"/>
</dbReference>
<dbReference type="Proteomes" id="UP001296104">
    <property type="component" value="Unassembled WGS sequence"/>
</dbReference>
<dbReference type="InterPro" id="IPR050654">
    <property type="entry name" value="AChE-related_enzymes"/>
</dbReference>
<dbReference type="InterPro" id="IPR029058">
    <property type="entry name" value="AB_hydrolase_fold"/>
</dbReference>
<comment type="similarity">
    <text evidence="1 5">Belongs to the type-B carboxylesterase/lipase family.</text>
</comment>
<dbReference type="GO" id="GO:0004104">
    <property type="term" value="F:cholinesterase activity"/>
    <property type="evidence" value="ECO:0007669"/>
    <property type="project" value="InterPro"/>
</dbReference>
<dbReference type="AlphaFoldDB" id="A0AAI9E4U8"/>
<evidence type="ECO:0000256" key="1">
    <source>
        <dbReference type="ARBA" id="ARBA00005964"/>
    </source>
</evidence>
<keyword evidence="5" id="KW-0732">Signal</keyword>
<dbReference type="InterPro" id="IPR019826">
    <property type="entry name" value="Carboxylesterase_B_AS"/>
</dbReference>
<reference evidence="7" key="1">
    <citation type="submission" date="2023-11" db="EMBL/GenBank/DDBJ databases">
        <authorList>
            <person name="Alioto T."/>
            <person name="Alioto T."/>
            <person name="Gomez Garrido J."/>
        </authorList>
    </citation>
    <scope>NUCLEOTIDE SEQUENCE</scope>
</reference>
<evidence type="ECO:0000256" key="4">
    <source>
        <dbReference type="PIRSR" id="PIRSR600997-1"/>
    </source>
</evidence>
<dbReference type="SUPFAM" id="SSF53474">
    <property type="entry name" value="alpha/beta-Hydrolases"/>
    <property type="match status" value="1"/>
</dbReference>
<comment type="caution">
    <text evidence="7">The sequence shown here is derived from an EMBL/GenBank/DDBJ whole genome shotgun (WGS) entry which is preliminary data.</text>
</comment>
<keyword evidence="2 5" id="KW-0378">Hydrolase</keyword>
<keyword evidence="8" id="KW-1185">Reference proteome</keyword>
<evidence type="ECO:0000256" key="2">
    <source>
        <dbReference type="ARBA" id="ARBA00022801"/>
    </source>
</evidence>
<dbReference type="InterPro" id="IPR002018">
    <property type="entry name" value="CarbesteraseB"/>
</dbReference>
<feature type="chain" id="PRO_5042314010" description="Carboxylic ester hydrolase" evidence="5">
    <location>
        <begin position="19"/>
        <end position="541"/>
    </location>
</feature>
<protein>
    <recommendedName>
        <fullName evidence="5">Carboxylic ester hydrolase</fullName>
        <ecNumber evidence="5">3.1.1.-</ecNumber>
    </recommendedName>
</protein>
<evidence type="ECO:0000256" key="5">
    <source>
        <dbReference type="RuleBase" id="RU361235"/>
    </source>
</evidence>
<feature type="domain" description="Carboxylesterase type B" evidence="6">
    <location>
        <begin position="26"/>
        <end position="501"/>
    </location>
</feature>
<gene>
    <name evidence="7" type="ORF">LECACI_7A001489</name>
</gene>
<dbReference type="PANTHER" id="PTHR43918">
    <property type="entry name" value="ACETYLCHOLINESTERASE"/>
    <property type="match status" value="1"/>
</dbReference>
<sequence>MRSSLLFSSLCLPLFGYAAPQKKAADPTVSIASGTIVGTATAVSNQPSVTGLANAYLGVPYAKSPPLRFAPPEAPAAWSTPLKAQQLPPACLQQFLPGSDGEREREYFNNPGLSPPAESEDCMYLNVFAPQDASPTNLKAVMFWVFGGNLQIGTASLAYYNGSSLAVNHDVVVVAINYRTNMFGFSNSPEIAAGKQNSGFLDQRFALQWVQDNIKHFGGDPTKVTIFGESAGGYSIKQLLANPPNPLPFRAAIMESQQALRAGNGLVSYNQVAANFGCALALSPLACLRKVSGTAIQQYISNNSVDFPPVTNDGTDSGSQTLPAIESGKFADVPILIGTNKDEFTVFLAILGLNPQVSGVSSAAQAIAPALSNQVITALTSTYPQSVVDDADALLSRIITDFIFTCTTSTFSSAIASAGRQPVWRYRYDASFANLQFFPNAGAYHSSEIPLVYGTYLNNQNGPVTQDEVQLSMYMQNAWASFAKDPSGGPGWPRLGSNNGVELGVLGGTNKTNGESTQNLLVADYPCVVLDPILIASGEAY</sequence>
<feature type="active site" description="Charge relay system" evidence="4">
    <location>
        <position position="445"/>
    </location>
</feature>
<dbReference type="Pfam" id="PF00135">
    <property type="entry name" value="COesterase"/>
    <property type="match status" value="1"/>
</dbReference>
<proteinExistence type="inferred from homology"/>
<feature type="active site" description="Acyl-ester intermediate" evidence="4">
    <location>
        <position position="230"/>
    </location>
</feature>
<evidence type="ECO:0000259" key="6">
    <source>
        <dbReference type="Pfam" id="PF00135"/>
    </source>
</evidence>
<evidence type="ECO:0000313" key="7">
    <source>
        <dbReference type="EMBL" id="CAK3840514.1"/>
    </source>
</evidence>
<evidence type="ECO:0000313" key="8">
    <source>
        <dbReference type="Proteomes" id="UP001296104"/>
    </source>
</evidence>
<evidence type="ECO:0000256" key="3">
    <source>
        <dbReference type="ARBA" id="ARBA00023157"/>
    </source>
</evidence>
<dbReference type="PRINTS" id="PR00878">
    <property type="entry name" value="CHOLNESTRASE"/>
</dbReference>